<feature type="transmembrane region" description="Helical" evidence="1">
    <location>
        <begin position="208"/>
        <end position="227"/>
    </location>
</feature>
<comment type="caution">
    <text evidence="2">The sequence shown here is derived from an EMBL/GenBank/DDBJ whole genome shotgun (WGS) entry which is preliminary data.</text>
</comment>
<dbReference type="EMBL" id="ASPP01025800">
    <property type="protein sequence ID" value="ETO07743.1"/>
    <property type="molecule type" value="Genomic_DNA"/>
</dbReference>
<sequence>IVNVGYISMDWANSNPLYIYIAIGGGSVGVILLVFMLLFLWEVKTYGIYKYIQRDDQKARDHYFYSFVGTIIYGHGQFHSSNNKISMIMRLLCDTIFLVICDKLVMILCCTRDGKWRMDSDVTCWTGEHLKIGTVALIALAYYIPFCIMVAPMFVEFPTPLTGSCKDYLSLTSTVEFIKPYLSVITLAKSFMLVSTQLLSEGKPVGTVLSQLFTCLALFIATVLWSWNNLNLQQYHKVFMPVFPYGVSILKSLGFLAGIIGSIVELLFVYQSLPGSMFGHKLSQDSADMQYLLLIFALACIFAALFFFKVKHTVKKNNQLSLQDKQVLLTGFELQNLLHVYHNVLYIVFDSVAGTWFWR</sequence>
<evidence type="ECO:0000313" key="2">
    <source>
        <dbReference type="EMBL" id="ETO07743.1"/>
    </source>
</evidence>
<keyword evidence="1" id="KW-0812">Transmembrane</keyword>
<proteinExistence type="predicted"/>
<organism evidence="2 3">
    <name type="scientific">Reticulomyxa filosa</name>
    <dbReference type="NCBI Taxonomy" id="46433"/>
    <lineage>
        <taxon>Eukaryota</taxon>
        <taxon>Sar</taxon>
        <taxon>Rhizaria</taxon>
        <taxon>Retaria</taxon>
        <taxon>Foraminifera</taxon>
        <taxon>Monothalamids</taxon>
        <taxon>Reticulomyxidae</taxon>
        <taxon>Reticulomyxa</taxon>
    </lineage>
</organism>
<feature type="transmembrane region" description="Helical" evidence="1">
    <location>
        <begin position="132"/>
        <end position="157"/>
    </location>
</feature>
<feature type="transmembrane region" description="Helical" evidence="1">
    <location>
        <begin position="62"/>
        <end position="81"/>
    </location>
</feature>
<feature type="transmembrane region" description="Helical" evidence="1">
    <location>
        <begin position="247"/>
        <end position="270"/>
    </location>
</feature>
<reference evidence="2 3" key="1">
    <citation type="journal article" date="2013" name="Curr. Biol.">
        <title>The Genome of the Foraminiferan Reticulomyxa filosa.</title>
        <authorList>
            <person name="Glockner G."/>
            <person name="Hulsmann N."/>
            <person name="Schleicher M."/>
            <person name="Noegel A.A."/>
            <person name="Eichinger L."/>
            <person name="Gallinger C."/>
            <person name="Pawlowski J."/>
            <person name="Sierra R."/>
            <person name="Euteneuer U."/>
            <person name="Pillet L."/>
            <person name="Moustafa A."/>
            <person name="Platzer M."/>
            <person name="Groth M."/>
            <person name="Szafranski K."/>
            <person name="Schliwa M."/>
        </authorList>
    </citation>
    <scope>NUCLEOTIDE SEQUENCE [LARGE SCALE GENOMIC DNA]</scope>
</reference>
<feature type="transmembrane region" description="Helical" evidence="1">
    <location>
        <begin position="291"/>
        <end position="308"/>
    </location>
</feature>
<evidence type="ECO:0000256" key="1">
    <source>
        <dbReference type="SAM" id="Phobius"/>
    </source>
</evidence>
<feature type="transmembrane region" description="Helical" evidence="1">
    <location>
        <begin position="87"/>
        <end position="111"/>
    </location>
</feature>
<name>X6M0P9_RETFI</name>
<protein>
    <submittedName>
        <fullName evidence="2">Uncharacterized protein</fullName>
    </submittedName>
</protein>
<gene>
    <name evidence="2" type="ORF">RFI_29647</name>
</gene>
<evidence type="ECO:0000313" key="3">
    <source>
        <dbReference type="Proteomes" id="UP000023152"/>
    </source>
</evidence>
<dbReference type="Proteomes" id="UP000023152">
    <property type="component" value="Unassembled WGS sequence"/>
</dbReference>
<accession>X6M0P9</accession>
<dbReference type="AlphaFoldDB" id="X6M0P9"/>
<feature type="transmembrane region" description="Helical" evidence="1">
    <location>
        <begin position="17"/>
        <end position="41"/>
    </location>
</feature>
<keyword evidence="1" id="KW-0472">Membrane</keyword>
<keyword evidence="3" id="KW-1185">Reference proteome</keyword>
<feature type="non-terminal residue" evidence="2">
    <location>
        <position position="1"/>
    </location>
</feature>
<keyword evidence="1" id="KW-1133">Transmembrane helix</keyword>